<protein>
    <submittedName>
        <fullName evidence="1">Uncharacterized protein</fullName>
    </submittedName>
</protein>
<evidence type="ECO:0000313" key="1">
    <source>
        <dbReference type="EMBL" id="KAI3708162.1"/>
    </source>
</evidence>
<keyword evidence="2" id="KW-1185">Reference proteome</keyword>
<reference evidence="2" key="1">
    <citation type="journal article" date="2022" name="Mol. Ecol. Resour.">
        <title>The genomes of chicory, endive, great burdock and yacon provide insights into Asteraceae palaeo-polyploidization history and plant inulin production.</title>
        <authorList>
            <person name="Fan W."/>
            <person name="Wang S."/>
            <person name="Wang H."/>
            <person name="Wang A."/>
            <person name="Jiang F."/>
            <person name="Liu H."/>
            <person name="Zhao H."/>
            <person name="Xu D."/>
            <person name="Zhang Y."/>
        </authorList>
    </citation>
    <scope>NUCLEOTIDE SEQUENCE [LARGE SCALE GENOMIC DNA]</scope>
    <source>
        <strain evidence="2">cv. Punajuju</strain>
    </source>
</reference>
<reference evidence="1 2" key="2">
    <citation type="journal article" date="2022" name="Mol. Ecol. Resour.">
        <title>The genomes of chicory, endive, great burdock and yacon provide insights into Asteraceae paleo-polyploidization history and plant inulin production.</title>
        <authorList>
            <person name="Fan W."/>
            <person name="Wang S."/>
            <person name="Wang H."/>
            <person name="Wang A."/>
            <person name="Jiang F."/>
            <person name="Liu H."/>
            <person name="Zhao H."/>
            <person name="Xu D."/>
            <person name="Zhang Y."/>
        </authorList>
    </citation>
    <scope>NUCLEOTIDE SEQUENCE [LARGE SCALE GENOMIC DNA]</scope>
    <source>
        <strain evidence="2">cv. Punajuju</strain>
        <tissue evidence="1">Leaves</tissue>
    </source>
</reference>
<name>A0ACB9AE67_CICIN</name>
<evidence type="ECO:0000313" key="2">
    <source>
        <dbReference type="Proteomes" id="UP001055811"/>
    </source>
</evidence>
<proteinExistence type="predicted"/>
<dbReference type="EMBL" id="CM042015">
    <property type="protein sequence ID" value="KAI3708162.1"/>
    <property type="molecule type" value="Genomic_DNA"/>
</dbReference>
<sequence>MGWLLTDLVKVKQMKGKIHFITEIDIGDLQINVISLRVVVATTSTGHSLHQHALSPPLKNRHRSPPSSMCASPLPSSSLS</sequence>
<organism evidence="1 2">
    <name type="scientific">Cichorium intybus</name>
    <name type="common">Chicory</name>
    <dbReference type="NCBI Taxonomy" id="13427"/>
    <lineage>
        <taxon>Eukaryota</taxon>
        <taxon>Viridiplantae</taxon>
        <taxon>Streptophyta</taxon>
        <taxon>Embryophyta</taxon>
        <taxon>Tracheophyta</taxon>
        <taxon>Spermatophyta</taxon>
        <taxon>Magnoliopsida</taxon>
        <taxon>eudicotyledons</taxon>
        <taxon>Gunneridae</taxon>
        <taxon>Pentapetalae</taxon>
        <taxon>asterids</taxon>
        <taxon>campanulids</taxon>
        <taxon>Asterales</taxon>
        <taxon>Asteraceae</taxon>
        <taxon>Cichorioideae</taxon>
        <taxon>Cichorieae</taxon>
        <taxon>Cichoriinae</taxon>
        <taxon>Cichorium</taxon>
    </lineage>
</organism>
<comment type="caution">
    <text evidence="1">The sequence shown here is derived from an EMBL/GenBank/DDBJ whole genome shotgun (WGS) entry which is preliminary data.</text>
</comment>
<gene>
    <name evidence="1" type="ORF">L2E82_37267</name>
</gene>
<accession>A0ACB9AE67</accession>
<dbReference type="Proteomes" id="UP001055811">
    <property type="component" value="Linkage Group LG07"/>
</dbReference>